<dbReference type="AlphaFoldDB" id="A0A398CJ99"/>
<feature type="signal peptide" evidence="1">
    <location>
        <begin position="1"/>
        <end position="19"/>
    </location>
</feature>
<organism evidence="2 3">
    <name type="scientific">Cohnella faecalis</name>
    <dbReference type="NCBI Taxonomy" id="2315694"/>
    <lineage>
        <taxon>Bacteria</taxon>
        <taxon>Bacillati</taxon>
        <taxon>Bacillota</taxon>
        <taxon>Bacilli</taxon>
        <taxon>Bacillales</taxon>
        <taxon>Paenibacillaceae</taxon>
        <taxon>Cohnella</taxon>
    </lineage>
</organism>
<evidence type="ECO:0000313" key="2">
    <source>
        <dbReference type="EMBL" id="RIE03386.1"/>
    </source>
</evidence>
<dbReference type="Proteomes" id="UP000266340">
    <property type="component" value="Unassembled WGS sequence"/>
</dbReference>
<protein>
    <submittedName>
        <fullName evidence="2">Uncharacterized protein</fullName>
    </submittedName>
</protein>
<dbReference type="EMBL" id="QXJM01000037">
    <property type="protein sequence ID" value="RIE03386.1"/>
    <property type="molecule type" value="Genomic_DNA"/>
</dbReference>
<accession>A0A398CJ99</accession>
<evidence type="ECO:0000313" key="3">
    <source>
        <dbReference type="Proteomes" id="UP000266340"/>
    </source>
</evidence>
<proteinExistence type="predicted"/>
<comment type="caution">
    <text evidence="2">The sequence shown here is derived from an EMBL/GenBank/DDBJ whole genome shotgun (WGS) entry which is preliminary data.</text>
</comment>
<name>A0A398CJ99_9BACL</name>
<reference evidence="2 3" key="1">
    <citation type="submission" date="2018-09" db="EMBL/GenBank/DDBJ databases">
        <title>Cohnella cavernae sp. nov., isolated from a karst cave.</title>
        <authorList>
            <person name="Zhu H."/>
        </authorList>
    </citation>
    <scope>NUCLEOTIDE SEQUENCE [LARGE SCALE GENOMIC DNA]</scope>
    <source>
        <strain evidence="2 3">K2E09-144</strain>
    </source>
</reference>
<sequence length="279" mass="31276">MNIGAILFLLFSLFLGSFQTPVSEPVHVIDTESMEGVFGFTNADGTSIIVHGLGVGQEAAMSKWNKAIGESGKVLSVKYATYQKGNIDKSSGRDTSYNFENMAGYIFNVKEGSSTPNETYFLINENDFDLKALLPIKKTEDALKNDSLIAKEISAKKQRPITNIWQIAQFSDSQKLFLVKFKRQGDDMLFSLVLQREDKLLFNDFPAKTKDEISVWRVDDGGEVTPDMFSLLFAAKTSDGLALSIEWWGSEGENTFVIADDGEQFHELPISYYRYTYPT</sequence>
<gene>
    <name evidence="2" type="ORF">D3H35_11965</name>
</gene>
<keyword evidence="1" id="KW-0732">Signal</keyword>
<evidence type="ECO:0000256" key="1">
    <source>
        <dbReference type="SAM" id="SignalP"/>
    </source>
</evidence>
<dbReference type="RefSeq" id="WP_119149583.1">
    <property type="nucleotide sequence ID" value="NZ_JBHSOV010000005.1"/>
</dbReference>
<keyword evidence="3" id="KW-1185">Reference proteome</keyword>
<dbReference type="OrthoDB" id="2661942at2"/>
<feature type="chain" id="PRO_5039478668" evidence="1">
    <location>
        <begin position="20"/>
        <end position="279"/>
    </location>
</feature>